<protein>
    <submittedName>
        <fullName evidence="1">Uncharacterized protein</fullName>
    </submittedName>
</protein>
<dbReference type="EMBL" id="ASHM01022145">
    <property type="protein sequence ID" value="PNY03052.1"/>
    <property type="molecule type" value="Genomic_DNA"/>
</dbReference>
<comment type="caution">
    <text evidence="1">The sequence shown here is derived from an EMBL/GenBank/DDBJ whole genome shotgun (WGS) entry which is preliminary data.</text>
</comment>
<proteinExistence type="predicted"/>
<dbReference type="AlphaFoldDB" id="A0A2K3NJ22"/>
<evidence type="ECO:0000313" key="2">
    <source>
        <dbReference type="Proteomes" id="UP000236291"/>
    </source>
</evidence>
<dbReference type="Proteomes" id="UP000236291">
    <property type="component" value="Unassembled WGS sequence"/>
</dbReference>
<accession>A0A2K3NJ22</accession>
<organism evidence="1 2">
    <name type="scientific">Trifolium pratense</name>
    <name type="common">Red clover</name>
    <dbReference type="NCBI Taxonomy" id="57577"/>
    <lineage>
        <taxon>Eukaryota</taxon>
        <taxon>Viridiplantae</taxon>
        <taxon>Streptophyta</taxon>
        <taxon>Embryophyta</taxon>
        <taxon>Tracheophyta</taxon>
        <taxon>Spermatophyta</taxon>
        <taxon>Magnoliopsida</taxon>
        <taxon>eudicotyledons</taxon>
        <taxon>Gunneridae</taxon>
        <taxon>Pentapetalae</taxon>
        <taxon>rosids</taxon>
        <taxon>fabids</taxon>
        <taxon>Fabales</taxon>
        <taxon>Fabaceae</taxon>
        <taxon>Papilionoideae</taxon>
        <taxon>50 kb inversion clade</taxon>
        <taxon>NPAAA clade</taxon>
        <taxon>Hologalegina</taxon>
        <taxon>IRL clade</taxon>
        <taxon>Trifolieae</taxon>
        <taxon>Trifolium</taxon>
    </lineage>
</organism>
<reference evidence="1 2" key="1">
    <citation type="journal article" date="2014" name="Am. J. Bot.">
        <title>Genome assembly and annotation for red clover (Trifolium pratense; Fabaceae).</title>
        <authorList>
            <person name="Istvanek J."/>
            <person name="Jaros M."/>
            <person name="Krenek A."/>
            <person name="Repkova J."/>
        </authorList>
    </citation>
    <scope>NUCLEOTIDE SEQUENCE [LARGE SCALE GENOMIC DNA]</scope>
    <source>
        <strain evidence="2">cv. Tatra</strain>
        <tissue evidence="1">Young leaves</tissue>
    </source>
</reference>
<sequence length="77" mass="8435">MVVCRGAFGLVQAEPVTASSLIRADALQIAKAAELDVSATVNWKSPTLGRFKCNIDAFFVEWMLVDLLVSGEVHWKL</sequence>
<gene>
    <name evidence="1" type="ORF">L195_g026375</name>
</gene>
<name>A0A2K3NJ22_TRIPR</name>
<evidence type="ECO:0000313" key="1">
    <source>
        <dbReference type="EMBL" id="PNY03052.1"/>
    </source>
</evidence>
<reference evidence="1 2" key="2">
    <citation type="journal article" date="2017" name="Front. Plant Sci.">
        <title>Gene Classification and Mining of Molecular Markers Useful in Red Clover (Trifolium pratense) Breeding.</title>
        <authorList>
            <person name="Istvanek J."/>
            <person name="Dluhosova J."/>
            <person name="Dluhos P."/>
            <person name="Patkova L."/>
            <person name="Nedelnik J."/>
            <person name="Repkova J."/>
        </authorList>
    </citation>
    <scope>NUCLEOTIDE SEQUENCE [LARGE SCALE GENOMIC DNA]</scope>
    <source>
        <strain evidence="2">cv. Tatra</strain>
        <tissue evidence="1">Young leaves</tissue>
    </source>
</reference>